<protein>
    <recommendedName>
        <fullName evidence="1">MADF domain-containing protein</fullName>
    </recommendedName>
</protein>
<gene>
    <name evidence="2" type="ORF">C7M84_012500</name>
</gene>
<dbReference type="InterPro" id="IPR004210">
    <property type="entry name" value="BESS_motif"/>
</dbReference>
<dbReference type="OrthoDB" id="6363967at2759"/>
<dbReference type="InterPro" id="IPR039353">
    <property type="entry name" value="TF_Adf1"/>
</dbReference>
<dbReference type="PANTHER" id="PTHR12243:SF67">
    <property type="entry name" value="COREPRESSOR OF PANGOLIN, ISOFORM A-RELATED"/>
    <property type="match status" value="1"/>
</dbReference>
<reference evidence="2 3" key="2">
    <citation type="submission" date="2019-01" db="EMBL/GenBank/DDBJ databases">
        <title>The decoding of complex shrimp genome reveals the adaptation for benthos swimmer, frequently molting mechanism and breeding impact on genome.</title>
        <authorList>
            <person name="Sun Y."/>
            <person name="Gao Y."/>
            <person name="Yu Y."/>
        </authorList>
    </citation>
    <scope>NUCLEOTIDE SEQUENCE [LARGE SCALE GENOMIC DNA]</scope>
    <source>
        <tissue evidence="2">Muscle</tissue>
    </source>
</reference>
<dbReference type="Pfam" id="PF02944">
    <property type="entry name" value="BESS"/>
    <property type="match status" value="1"/>
</dbReference>
<dbReference type="GO" id="GO:0006357">
    <property type="term" value="P:regulation of transcription by RNA polymerase II"/>
    <property type="evidence" value="ECO:0007669"/>
    <property type="project" value="TreeGrafter"/>
</dbReference>
<dbReference type="PROSITE" id="PS51029">
    <property type="entry name" value="MADF"/>
    <property type="match status" value="1"/>
</dbReference>
<dbReference type="Proteomes" id="UP000283509">
    <property type="component" value="Unassembled WGS sequence"/>
</dbReference>
<dbReference type="GO" id="GO:0005634">
    <property type="term" value="C:nucleus"/>
    <property type="evidence" value="ECO:0007669"/>
    <property type="project" value="TreeGrafter"/>
</dbReference>
<keyword evidence="3" id="KW-1185">Reference proteome</keyword>
<dbReference type="PANTHER" id="PTHR12243">
    <property type="entry name" value="MADF DOMAIN TRANSCRIPTION FACTOR"/>
    <property type="match status" value="1"/>
</dbReference>
<dbReference type="InterPro" id="IPR006578">
    <property type="entry name" value="MADF-dom"/>
</dbReference>
<feature type="domain" description="MADF" evidence="1">
    <location>
        <begin position="6"/>
        <end position="99"/>
    </location>
</feature>
<organism evidence="2 3">
    <name type="scientific">Penaeus vannamei</name>
    <name type="common">Whiteleg shrimp</name>
    <name type="synonym">Litopenaeus vannamei</name>
    <dbReference type="NCBI Taxonomy" id="6689"/>
    <lineage>
        <taxon>Eukaryota</taxon>
        <taxon>Metazoa</taxon>
        <taxon>Ecdysozoa</taxon>
        <taxon>Arthropoda</taxon>
        <taxon>Crustacea</taxon>
        <taxon>Multicrustacea</taxon>
        <taxon>Malacostraca</taxon>
        <taxon>Eumalacostraca</taxon>
        <taxon>Eucarida</taxon>
        <taxon>Decapoda</taxon>
        <taxon>Dendrobranchiata</taxon>
        <taxon>Penaeoidea</taxon>
        <taxon>Penaeidae</taxon>
        <taxon>Penaeus</taxon>
    </lineage>
</organism>
<sequence length="239" mass="27476">MSSIEELIEAVRRESVLYDTGHPDYAKGSLKDEIWAQIASALQYKDGAVAKDTWLKIRNCHRDALRRQKKLKGRTGSRAAAIKPWKYQQQMEFLIPYMAISTNVSDADIDALGITEGDNRSEDPTAIPCEYLFPSIEMKKRKIVDIRKERTDISVLFKQSLENRERTSRERLLEGKETHGRLEEGDPLYYFFMSMYTTTAKMPPASQHMIKREVFRIVSDAEEALLAMPLYPTDHSSPP</sequence>
<dbReference type="SMART" id="SM00595">
    <property type="entry name" value="MADF"/>
    <property type="match status" value="1"/>
</dbReference>
<reference evidence="2 3" key="1">
    <citation type="submission" date="2018-04" db="EMBL/GenBank/DDBJ databases">
        <authorList>
            <person name="Zhang X."/>
            <person name="Yuan J."/>
            <person name="Li F."/>
            <person name="Xiang J."/>
        </authorList>
    </citation>
    <scope>NUCLEOTIDE SEQUENCE [LARGE SCALE GENOMIC DNA]</scope>
    <source>
        <tissue evidence="2">Muscle</tissue>
    </source>
</reference>
<dbReference type="GO" id="GO:0005667">
    <property type="term" value="C:transcription regulator complex"/>
    <property type="evidence" value="ECO:0007669"/>
    <property type="project" value="TreeGrafter"/>
</dbReference>
<dbReference type="EMBL" id="QCYY01002583">
    <property type="protein sequence ID" value="ROT69306.1"/>
    <property type="molecule type" value="Genomic_DNA"/>
</dbReference>
<evidence type="ECO:0000313" key="2">
    <source>
        <dbReference type="EMBL" id="ROT69306.1"/>
    </source>
</evidence>
<evidence type="ECO:0000259" key="1">
    <source>
        <dbReference type="PROSITE" id="PS51029"/>
    </source>
</evidence>
<dbReference type="GO" id="GO:0003677">
    <property type="term" value="F:DNA binding"/>
    <property type="evidence" value="ECO:0007669"/>
    <property type="project" value="InterPro"/>
</dbReference>
<name>A0A423SYC9_PENVA</name>
<dbReference type="AlphaFoldDB" id="A0A423SYC9"/>
<proteinExistence type="predicted"/>
<comment type="caution">
    <text evidence="2">The sequence shown here is derived from an EMBL/GenBank/DDBJ whole genome shotgun (WGS) entry which is preliminary data.</text>
</comment>
<accession>A0A423SYC9</accession>
<dbReference type="Pfam" id="PF10545">
    <property type="entry name" value="MADF_DNA_bdg"/>
    <property type="match status" value="1"/>
</dbReference>
<evidence type="ECO:0000313" key="3">
    <source>
        <dbReference type="Proteomes" id="UP000283509"/>
    </source>
</evidence>